<name>X1L714_9ZZZZ</name>
<feature type="non-terminal residue" evidence="2">
    <location>
        <position position="106"/>
    </location>
</feature>
<keyword evidence="1" id="KW-0472">Membrane</keyword>
<dbReference type="AlphaFoldDB" id="X1L714"/>
<comment type="caution">
    <text evidence="2">The sequence shown here is derived from an EMBL/GenBank/DDBJ whole genome shotgun (WGS) entry which is preliminary data.</text>
</comment>
<proteinExistence type="predicted"/>
<evidence type="ECO:0000256" key="1">
    <source>
        <dbReference type="SAM" id="Phobius"/>
    </source>
</evidence>
<evidence type="ECO:0000313" key="2">
    <source>
        <dbReference type="EMBL" id="GAI01671.1"/>
    </source>
</evidence>
<sequence length="106" mass="11990">MKSKRAFLVVSITALIVAIILISLRAYYVAIALVMGALLLGHREFWSLIRKRKLPPIDERVRENTNKSIRNGFIFLIIALAFLMLPFSVRIIETPNTVHVLGGLFV</sequence>
<keyword evidence="1" id="KW-1133">Transmembrane helix</keyword>
<organism evidence="2">
    <name type="scientific">marine sediment metagenome</name>
    <dbReference type="NCBI Taxonomy" id="412755"/>
    <lineage>
        <taxon>unclassified sequences</taxon>
        <taxon>metagenomes</taxon>
        <taxon>ecological metagenomes</taxon>
    </lineage>
</organism>
<feature type="transmembrane region" description="Helical" evidence="1">
    <location>
        <begin position="69"/>
        <end position="92"/>
    </location>
</feature>
<keyword evidence="1" id="KW-0812">Transmembrane</keyword>
<accession>X1L714</accession>
<feature type="transmembrane region" description="Helical" evidence="1">
    <location>
        <begin position="30"/>
        <end position="49"/>
    </location>
</feature>
<dbReference type="EMBL" id="BARU01046414">
    <property type="protein sequence ID" value="GAI01671.1"/>
    <property type="molecule type" value="Genomic_DNA"/>
</dbReference>
<gene>
    <name evidence="2" type="ORF">S03H2_70023</name>
</gene>
<protein>
    <submittedName>
        <fullName evidence="2">Uncharacterized protein</fullName>
    </submittedName>
</protein>
<reference evidence="2" key="1">
    <citation type="journal article" date="2014" name="Front. Microbiol.">
        <title>High frequency of phylogenetically diverse reductive dehalogenase-homologous genes in deep subseafloor sedimentary metagenomes.</title>
        <authorList>
            <person name="Kawai M."/>
            <person name="Futagami T."/>
            <person name="Toyoda A."/>
            <person name="Takaki Y."/>
            <person name="Nishi S."/>
            <person name="Hori S."/>
            <person name="Arai W."/>
            <person name="Tsubouchi T."/>
            <person name="Morono Y."/>
            <person name="Uchiyama I."/>
            <person name="Ito T."/>
            <person name="Fujiyama A."/>
            <person name="Inagaki F."/>
            <person name="Takami H."/>
        </authorList>
    </citation>
    <scope>NUCLEOTIDE SEQUENCE</scope>
    <source>
        <strain evidence="2">Expedition CK06-06</strain>
    </source>
</reference>
<feature type="transmembrane region" description="Helical" evidence="1">
    <location>
        <begin position="7"/>
        <end position="24"/>
    </location>
</feature>